<evidence type="ECO:0000256" key="3">
    <source>
        <dbReference type="ARBA" id="ARBA00023054"/>
    </source>
</evidence>
<comment type="subunit">
    <text evidence="2 5">Homopentamer.</text>
</comment>
<keyword evidence="8" id="KW-0969">Cilium</keyword>
<evidence type="ECO:0000256" key="2">
    <source>
        <dbReference type="ARBA" id="ARBA00011255"/>
    </source>
</evidence>
<keyword evidence="3" id="KW-0175">Coiled coil</keyword>
<dbReference type="GO" id="GO:0009421">
    <property type="term" value="C:bacterial-type flagellum filament cap"/>
    <property type="evidence" value="ECO:0007669"/>
    <property type="project" value="InterPro"/>
</dbReference>
<dbReference type="GO" id="GO:0009424">
    <property type="term" value="C:bacterial-type flagellum hook"/>
    <property type="evidence" value="ECO:0007669"/>
    <property type="project" value="UniProtKB-UniRule"/>
</dbReference>
<dbReference type="GO" id="GO:0007155">
    <property type="term" value="P:cell adhesion"/>
    <property type="evidence" value="ECO:0007669"/>
    <property type="project" value="InterPro"/>
</dbReference>
<evidence type="ECO:0000256" key="5">
    <source>
        <dbReference type="RuleBase" id="RU362066"/>
    </source>
</evidence>
<keyword evidence="4 5" id="KW-0975">Bacterial flagellum</keyword>
<evidence type="ECO:0000259" key="7">
    <source>
        <dbReference type="Pfam" id="PF07195"/>
    </source>
</evidence>
<dbReference type="PANTHER" id="PTHR30288:SF0">
    <property type="entry name" value="FLAGELLAR HOOK-ASSOCIATED PROTEIN 2"/>
    <property type="match status" value="1"/>
</dbReference>
<protein>
    <recommendedName>
        <fullName evidence="5">Flagellar hook-associated protein 2</fullName>
        <shortName evidence="5">HAP2</shortName>
    </recommendedName>
    <alternativeName>
        <fullName evidence="5">Flagellar cap protein</fullName>
    </alternativeName>
</protein>
<proteinExistence type="inferred from homology"/>
<evidence type="ECO:0000313" key="9">
    <source>
        <dbReference type="Proteomes" id="UP000254029"/>
    </source>
</evidence>
<keyword evidence="5" id="KW-0964">Secreted</keyword>
<feature type="domain" description="Flagellar hook-associated protein 2 N-terminal" evidence="6">
    <location>
        <begin position="23"/>
        <end position="103"/>
    </location>
</feature>
<feature type="domain" description="Flagellar hook-associated protein 2 C-terminal" evidence="7">
    <location>
        <begin position="226"/>
        <end position="440"/>
    </location>
</feature>
<comment type="function">
    <text evidence="5">Required for morphogenesis and for the elongation of the flagellar filament by facilitating polymerization of the flagellin monomers at the tip of growing filament. Forms a capping structure, which prevents flagellin subunits (transported through the central channel of the flagellum) from leaking out without polymerization at the distal end.</text>
</comment>
<evidence type="ECO:0000256" key="1">
    <source>
        <dbReference type="ARBA" id="ARBA00009764"/>
    </source>
</evidence>
<evidence type="ECO:0000313" key="8">
    <source>
        <dbReference type="EMBL" id="SUX31877.1"/>
    </source>
</evidence>
<dbReference type="InterPro" id="IPR040026">
    <property type="entry name" value="FliD"/>
</dbReference>
<keyword evidence="8" id="KW-0282">Flagellum</keyword>
<evidence type="ECO:0000256" key="4">
    <source>
        <dbReference type="ARBA" id="ARBA00023143"/>
    </source>
</evidence>
<reference evidence="8 9" key="1">
    <citation type="submission" date="2018-06" db="EMBL/GenBank/DDBJ databases">
        <authorList>
            <consortium name="Pathogen Informatics"/>
            <person name="Doyle S."/>
        </authorList>
    </citation>
    <scope>NUCLEOTIDE SEQUENCE [LARGE SCALE GENOMIC DNA]</scope>
    <source>
        <strain evidence="8 9">NCTC8684</strain>
    </source>
</reference>
<evidence type="ECO:0000259" key="6">
    <source>
        <dbReference type="Pfam" id="PF02465"/>
    </source>
</evidence>
<sequence length="451" mass="47957">MAIDFNAMPPSTWAENLARNQLSKLQTQLDTQTKSAKARTDALSQLQKALQDYKSSLATLTGKKSLVAMNAAATPDGMASVTAKGNAAAGNYSVFVEQLASSQQLLMGDLAGATAKAGDKFTVKLAGGESFDVALDGSDRDNDGKLSPSELALAINRASGNAGKVNAMVLNNNGTSQLVLSAGKSGEKNTISLDLSGVGDAGLKNGLSAPKELSKAQDAVVWLGGKTNGVRLQQGSNTFDNIEGVSFTVNKVSKDTDPPLQISVSRGDSDTTANVQSFVDAYNKVYKAITDLSQPGSNGKPGAPFADDSSIRGLRSQLNAILRQPFDGVTLGQLGIKATRDGTLELDSKKLGETLKATPDALDRFFNGASQNGALKQSADYLDKWLNGSNGMLKLRRDSEDRNQKDLGRRQDALQKTFDQTYNRYLAQFTKLQSMQDQMTQTMGMLNSNFI</sequence>
<dbReference type="Pfam" id="PF02465">
    <property type="entry name" value="FliD_N"/>
    <property type="match status" value="1"/>
</dbReference>
<dbReference type="AlphaFoldDB" id="A0AAX2M645"/>
<organism evidence="8 9">
    <name type="scientific">Chromobacterium violaceum</name>
    <dbReference type="NCBI Taxonomy" id="536"/>
    <lineage>
        <taxon>Bacteria</taxon>
        <taxon>Pseudomonadati</taxon>
        <taxon>Pseudomonadota</taxon>
        <taxon>Betaproteobacteria</taxon>
        <taxon>Neisseriales</taxon>
        <taxon>Chromobacteriaceae</taxon>
        <taxon>Chromobacterium</taxon>
    </lineage>
</organism>
<comment type="caution">
    <text evidence="8">The sequence shown here is derived from an EMBL/GenBank/DDBJ whole genome shotgun (WGS) entry which is preliminary data.</text>
</comment>
<gene>
    <name evidence="8" type="primary">fliD_1</name>
    <name evidence="8" type="ORF">NCTC8684_00944</name>
</gene>
<comment type="similarity">
    <text evidence="1 5">Belongs to the FliD family.</text>
</comment>
<dbReference type="RefSeq" id="WP_076226161.1">
    <property type="nucleotide sequence ID" value="NZ_JAHWXW010000005.1"/>
</dbReference>
<dbReference type="Proteomes" id="UP000254029">
    <property type="component" value="Unassembled WGS sequence"/>
</dbReference>
<dbReference type="PANTHER" id="PTHR30288">
    <property type="entry name" value="FLAGELLAR CAP/ASSEMBLY PROTEIN FLID"/>
    <property type="match status" value="1"/>
</dbReference>
<dbReference type="GO" id="GO:0005576">
    <property type="term" value="C:extracellular region"/>
    <property type="evidence" value="ECO:0007669"/>
    <property type="project" value="UniProtKB-SubCell"/>
</dbReference>
<dbReference type="EMBL" id="UIGR01000001">
    <property type="protein sequence ID" value="SUX31877.1"/>
    <property type="molecule type" value="Genomic_DNA"/>
</dbReference>
<dbReference type="InterPro" id="IPR003481">
    <property type="entry name" value="FliD_N"/>
</dbReference>
<accession>A0AAX2M645</accession>
<keyword evidence="8" id="KW-0966">Cell projection</keyword>
<dbReference type="InterPro" id="IPR010809">
    <property type="entry name" value="FliD_C"/>
</dbReference>
<comment type="subcellular location">
    <subcellularLocation>
        <location evidence="5">Secreted</location>
    </subcellularLocation>
    <subcellularLocation>
        <location evidence="5">Bacterial flagellum</location>
    </subcellularLocation>
</comment>
<dbReference type="InterPro" id="IPR018247">
    <property type="entry name" value="EF_Hand_1_Ca_BS"/>
</dbReference>
<dbReference type="PROSITE" id="PS00018">
    <property type="entry name" value="EF_HAND_1"/>
    <property type="match status" value="1"/>
</dbReference>
<name>A0AAX2M645_CHRVL</name>
<dbReference type="Pfam" id="PF07195">
    <property type="entry name" value="FliD_C"/>
    <property type="match status" value="1"/>
</dbReference>